<comment type="caution">
    <text evidence="1">The sequence shown here is derived from an EMBL/GenBank/DDBJ whole genome shotgun (WGS) entry which is preliminary data.</text>
</comment>
<accession>A0A5J4UGU6</accession>
<organism evidence="1 2">
    <name type="scientific">Streblomastix strix</name>
    <dbReference type="NCBI Taxonomy" id="222440"/>
    <lineage>
        <taxon>Eukaryota</taxon>
        <taxon>Metamonada</taxon>
        <taxon>Preaxostyla</taxon>
        <taxon>Oxymonadida</taxon>
        <taxon>Streblomastigidae</taxon>
        <taxon>Streblomastix</taxon>
    </lineage>
</organism>
<sequence>MEESTFRPDKSAQFGTETVPDISTIIPRFIQDLESDNTNLHIPALRRLLDIILDRSHYFFNFTFLRIPSTYSNVTVSGSGFFITN</sequence>
<evidence type="ECO:0000313" key="1">
    <source>
        <dbReference type="EMBL" id="KAA6369291.1"/>
    </source>
</evidence>
<proteinExistence type="predicted"/>
<dbReference type="AlphaFoldDB" id="A0A5J4UGU6"/>
<name>A0A5J4UGU6_9EUKA</name>
<evidence type="ECO:0000313" key="2">
    <source>
        <dbReference type="Proteomes" id="UP000324800"/>
    </source>
</evidence>
<dbReference type="EMBL" id="SNRW01016514">
    <property type="protein sequence ID" value="KAA6369291.1"/>
    <property type="molecule type" value="Genomic_DNA"/>
</dbReference>
<reference evidence="1 2" key="1">
    <citation type="submission" date="2019-03" db="EMBL/GenBank/DDBJ databases">
        <title>Single cell metagenomics reveals metabolic interactions within the superorganism composed of flagellate Streblomastix strix and complex community of Bacteroidetes bacteria on its surface.</title>
        <authorList>
            <person name="Treitli S.C."/>
            <person name="Kolisko M."/>
            <person name="Husnik F."/>
            <person name="Keeling P."/>
            <person name="Hampl V."/>
        </authorList>
    </citation>
    <scope>NUCLEOTIDE SEQUENCE [LARGE SCALE GENOMIC DNA]</scope>
    <source>
        <strain evidence="1">ST1C</strain>
    </source>
</reference>
<dbReference type="Proteomes" id="UP000324800">
    <property type="component" value="Unassembled WGS sequence"/>
</dbReference>
<gene>
    <name evidence="1" type="ORF">EZS28_035182</name>
</gene>
<protein>
    <submittedName>
        <fullName evidence="1">Uncharacterized protein</fullName>
    </submittedName>
</protein>